<organism evidence="3 4">
    <name type="scientific">Fusarium fujikuroi</name>
    <name type="common">Bakanae and foot rot disease fungus</name>
    <name type="synonym">Gibberella fujikuroi</name>
    <dbReference type="NCBI Taxonomy" id="5127"/>
    <lineage>
        <taxon>Eukaryota</taxon>
        <taxon>Fungi</taxon>
        <taxon>Dikarya</taxon>
        <taxon>Ascomycota</taxon>
        <taxon>Pezizomycotina</taxon>
        <taxon>Sordariomycetes</taxon>
        <taxon>Hypocreomycetidae</taxon>
        <taxon>Hypocreales</taxon>
        <taxon>Nectriaceae</taxon>
        <taxon>Fusarium</taxon>
        <taxon>Fusarium fujikuroi species complex</taxon>
    </lineage>
</organism>
<dbReference type="PANTHER" id="PTHR43355">
    <property type="entry name" value="FLAVIN REDUCTASE (NADPH)"/>
    <property type="match status" value="1"/>
</dbReference>
<dbReference type="Gene3D" id="3.40.50.720">
    <property type="entry name" value="NAD(P)-binding Rossmann-like Domain"/>
    <property type="match status" value="1"/>
</dbReference>
<dbReference type="InterPro" id="IPR016040">
    <property type="entry name" value="NAD(P)-bd_dom"/>
</dbReference>
<protein>
    <recommendedName>
        <fullName evidence="2">NAD(P)-binding domain-containing protein</fullName>
    </recommendedName>
</protein>
<comment type="similarity">
    <text evidence="1">Belongs to the avfA family.</text>
</comment>
<dbReference type="InterPro" id="IPR036291">
    <property type="entry name" value="NAD(P)-bd_dom_sf"/>
</dbReference>
<evidence type="ECO:0000313" key="3">
    <source>
        <dbReference type="EMBL" id="VTT71202.1"/>
    </source>
</evidence>
<dbReference type="AlphaFoldDB" id="A0A0I9YMH8"/>
<dbReference type="eggNOG" id="ENOG502QRBH">
    <property type="taxonomic scope" value="Eukaryota"/>
</dbReference>
<dbReference type="Pfam" id="PF13460">
    <property type="entry name" value="NAD_binding_10"/>
    <property type="match status" value="1"/>
</dbReference>
<evidence type="ECO:0000256" key="1">
    <source>
        <dbReference type="ARBA" id="ARBA00038376"/>
    </source>
</evidence>
<dbReference type="GO" id="GO:0016646">
    <property type="term" value="F:oxidoreductase activity, acting on the CH-NH group of donors, NAD or NADP as acceptor"/>
    <property type="evidence" value="ECO:0007669"/>
    <property type="project" value="TreeGrafter"/>
</dbReference>
<evidence type="ECO:0000259" key="2">
    <source>
        <dbReference type="Pfam" id="PF13460"/>
    </source>
</evidence>
<dbReference type="InterPro" id="IPR051606">
    <property type="entry name" value="Polyketide_Oxido-like"/>
</dbReference>
<name>A0A0I9YMH8_FUSFU</name>
<evidence type="ECO:0000313" key="4">
    <source>
        <dbReference type="Proteomes" id="UP000760494"/>
    </source>
</evidence>
<dbReference type="PANTHER" id="PTHR43355:SF2">
    <property type="entry name" value="FLAVIN REDUCTASE (NADPH)"/>
    <property type="match status" value="1"/>
</dbReference>
<accession>A0A0I9YMH8</accession>
<reference evidence="3" key="1">
    <citation type="submission" date="2019-05" db="EMBL/GenBank/DDBJ databases">
        <authorList>
            <person name="Piombo E."/>
        </authorList>
    </citation>
    <scope>NUCLEOTIDE SEQUENCE</scope>
    <source>
        <strain evidence="3">C2S</strain>
    </source>
</reference>
<sequence length="237" mass="26002">MPSLTVLVLGGTGPAGICLLRELLHRKHKVVAYARSPQKIPEDLISDPSLEIVKGDLSDKAALDRAVVKVNMVISLLGPLITDRTSPPNAIPDFYKNSLFPAMRRHGVKRIFAMGTLTITQKQDSWTVLQPTVNLMVRTVFSNAYRAITAIGKTFETDAKDLDWTIFRISAIPGGSDKESWAKDRQDGKSFVGYVGQKGYTYSFPRGALARWLVDAAESGLQDWVRKAPAVSKLSGS</sequence>
<dbReference type="EMBL" id="CABFJX010000323">
    <property type="protein sequence ID" value="VTT71202.1"/>
    <property type="molecule type" value="Genomic_DNA"/>
</dbReference>
<dbReference type="Proteomes" id="UP000760494">
    <property type="component" value="Unassembled WGS sequence"/>
</dbReference>
<comment type="caution">
    <text evidence="3">The sequence shown here is derived from an EMBL/GenBank/DDBJ whole genome shotgun (WGS) entry which is preliminary data.</text>
</comment>
<gene>
    <name evidence="3" type="ORF">C2S_8325</name>
</gene>
<dbReference type="SUPFAM" id="SSF51735">
    <property type="entry name" value="NAD(P)-binding Rossmann-fold domains"/>
    <property type="match status" value="1"/>
</dbReference>
<feature type="domain" description="NAD(P)-binding" evidence="2">
    <location>
        <begin position="10"/>
        <end position="217"/>
    </location>
</feature>
<proteinExistence type="inferred from homology"/>